<dbReference type="GO" id="GO:0016787">
    <property type="term" value="F:hydrolase activity"/>
    <property type="evidence" value="ECO:0007669"/>
    <property type="project" value="InterPro"/>
</dbReference>
<reference evidence="2" key="1">
    <citation type="submission" date="2019-12" db="EMBL/GenBank/DDBJ databases">
        <title>Epidemiological and comparative genomic analysis of Bacillus anthracis isolated from northern Vietnam.</title>
        <authorList>
            <person name="Hoang T.T.H."/>
            <person name="Dang D.A."/>
            <person name="Pham M.H."/>
            <person name="Luong M.H."/>
            <person name="Tran N.D."/>
            <person name="Nguyen T.H."/>
            <person name="Nguyen T.T."/>
            <person name="Inoue S."/>
            <person name="Morikawa S."/>
            <person name="Okutani A."/>
        </authorList>
    </citation>
    <scope>NUCLEOTIDE SEQUENCE</scope>
    <source>
        <strain evidence="2">DB</strain>
        <strain evidence="3">HG</strain>
        <strain evidence="4">LaLC</strain>
        <strain evidence="6">LamDB</strain>
        <strain evidence="5">QuyetLC</strain>
    </source>
</reference>
<dbReference type="EMBL" id="BLEW01000001">
    <property type="protein sequence ID" value="GEU10893.1"/>
    <property type="molecule type" value="Genomic_DNA"/>
</dbReference>
<comment type="caution">
    <text evidence="2">The sequence shown here is derived from an EMBL/GenBank/DDBJ whole genome shotgun (WGS) entry which is preliminary data.</text>
</comment>
<dbReference type="GO" id="GO:0030288">
    <property type="term" value="C:outer membrane-bounded periplasmic space"/>
    <property type="evidence" value="ECO:0007669"/>
    <property type="project" value="TreeGrafter"/>
</dbReference>
<dbReference type="Pfam" id="PF02872">
    <property type="entry name" value="5_nucleotid_C"/>
    <property type="match status" value="1"/>
</dbReference>
<dbReference type="Gene3D" id="3.90.780.10">
    <property type="entry name" value="5'-Nucleotidase, C-terminal domain"/>
    <property type="match status" value="1"/>
</dbReference>
<gene>
    <name evidence="2" type="ORF">DB1_28750</name>
    <name evidence="3" type="ORF">HG1_24030</name>
    <name evidence="4" type="ORF">LaLC_05840</name>
    <name evidence="6" type="ORF">LamDB_02870</name>
    <name evidence="5" type="ORF">QuyetLC_26420</name>
</gene>
<proteinExistence type="predicted"/>
<dbReference type="EMBL" id="BLEV01000003">
    <property type="protein sequence ID" value="GEU06918.1"/>
    <property type="molecule type" value="Genomic_DNA"/>
</dbReference>
<name>A0A640LH01_BACAN</name>
<organism evidence="2">
    <name type="scientific">Bacillus anthracis</name>
    <name type="common">anthrax bacterium</name>
    <dbReference type="NCBI Taxonomy" id="1392"/>
    <lineage>
        <taxon>Bacteria</taxon>
        <taxon>Bacillati</taxon>
        <taxon>Bacillota</taxon>
        <taxon>Bacilli</taxon>
        <taxon>Bacillales</taxon>
        <taxon>Bacillaceae</taxon>
        <taxon>Bacillus</taxon>
        <taxon>Bacillus cereus group</taxon>
    </lineage>
</organism>
<dbReference type="EMBL" id="BLEU01000004">
    <property type="protein sequence ID" value="GEU00659.1"/>
    <property type="molecule type" value="Genomic_DNA"/>
</dbReference>
<dbReference type="GO" id="GO:0009166">
    <property type="term" value="P:nucleotide catabolic process"/>
    <property type="evidence" value="ECO:0007669"/>
    <property type="project" value="InterPro"/>
</dbReference>
<dbReference type="InterPro" id="IPR006179">
    <property type="entry name" value="5_nucleotidase/apyrase"/>
</dbReference>
<dbReference type="PRINTS" id="PR01607">
    <property type="entry name" value="APYRASEFAMLY"/>
</dbReference>
<dbReference type="InterPro" id="IPR036907">
    <property type="entry name" value="5'-Nucleotdase_C_sf"/>
</dbReference>
<dbReference type="SUPFAM" id="SSF55816">
    <property type="entry name" value="5'-nucleotidase (syn. UDP-sugar hydrolase), C-terminal domain"/>
    <property type="match status" value="1"/>
</dbReference>
<dbReference type="InterPro" id="IPR008334">
    <property type="entry name" value="5'-Nucleotdase_C"/>
</dbReference>
<accession>A0A640LH01</accession>
<evidence type="ECO:0000313" key="4">
    <source>
        <dbReference type="EMBL" id="GEU10893.1"/>
    </source>
</evidence>
<reference evidence="2" key="2">
    <citation type="submission" date="2019-12" db="EMBL/GenBank/DDBJ databases">
        <authorList>
            <person name="Hoang T.H.H."/>
            <person name="Okutani A."/>
        </authorList>
    </citation>
    <scope>NUCLEOTIDE SEQUENCE</scope>
    <source>
        <strain evidence="2">DB</strain>
        <strain evidence="3">HG</strain>
        <strain evidence="4">LaLC</strain>
        <strain evidence="6">LamDB</strain>
        <strain evidence="5">QuyetLC</strain>
    </source>
</reference>
<sequence length="202" mass="23191">MQISDAMQTRLQDHPFIEFINKIQMDIANVSISCTSLFHNTSPGFPTYVTMRDIVSNYIYPNTLKVIRITGADIKDALELSASYFTLKEDGTIIVNPSYIEPKPQHYNYDMWEGISYVLNISKPIGERVESLQYKGTPLNMNEEYEVVMNNYRASGGGNFFMFQNKPVIKDIPTDMSELIANYILKHKKIEATVNNNWKVIN</sequence>
<dbReference type="AlphaFoldDB" id="A0A640LH01"/>
<protein>
    <recommendedName>
        <fullName evidence="1">5'-Nucleotidase C-terminal domain-containing protein</fullName>
    </recommendedName>
</protein>
<dbReference type="FunFam" id="3.90.780.10:FF:000010">
    <property type="entry name" value="2',3'-cyclic-nucleotide 2'-phosphodiesterase / 3'-nucleotidase"/>
    <property type="match status" value="1"/>
</dbReference>
<dbReference type="PANTHER" id="PTHR11575:SF6">
    <property type="entry name" value="2',3'-CYCLIC-NUCLEOTIDE 2'-PHOSPHODIESTERASE_3'-NUCLEOTIDASE"/>
    <property type="match status" value="1"/>
</dbReference>
<feature type="domain" description="5'-Nucleotidase C-terminal" evidence="1">
    <location>
        <begin position="9"/>
        <end position="164"/>
    </location>
</feature>
<dbReference type="EMBL" id="BLEY01000026">
    <property type="protein sequence ID" value="GEU14056.1"/>
    <property type="molecule type" value="Genomic_DNA"/>
</dbReference>
<evidence type="ECO:0000313" key="3">
    <source>
        <dbReference type="EMBL" id="GEU06918.1"/>
    </source>
</evidence>
<evidence type="ECO:0000313" key="2">
    <source>
        <dbReference type="EMBL" id="GEU00659.1"/>
    </source>
</evidence>
<dbReference type="EMBL" id="BLEX01000001">
    <property type="protein sequence ID" value="GEU15735.1"/>
    <property type="molecule type" value="Genomic_DNA"/>
</dbReference>
<dbReference type="PANTHER" id="PTHR11575">
    <property type="entry name" value="5'-NUCLEOTIDASE-RELATED"/>
    <property type="match status" value="1"/>
</dbReference>
<evidence type="ECO:0000313" key="6">
    <source>
        <dbReference type="EMBL" id="GEU15735.1"/>
    </source>
</evidence>
<evidence type="ECO:0000259" key="1">
    <source>
        <dbReference type="Pfam" id="PF02872"/>
    </source>
</evidence>
<evidence type="ECO:0000313" key="5">
    <source>
        <dbReference type="EMBL" id="GEU14056.1"/>
    </source>
</evidence>